<evidence type="ECO:0000256" key="6">
    <source>
        <dbReference type="ARBA" id="ARBA00023139"/>
    </source>
</evidence>
<dbReference type="PANTHER" id="PTHR35789:SF1">
    <property type="entry name" value="SPORE GERMINATION PROTEIN B3"/>
    <property type="match status" value="1"/>
</dbReference>
<keyword evidence="7" id="KW-0449">Lipoprotein</keyword>
<keyword evidence="11" id="KW-1185">Reference proteome</keyword>
<keyword evidence="3" id="KW-0309">Germination</keyword>
<keyword evidence="6" id="KW-0564">Palmitate</keyword>
<accession>A0A1B3XTX3</accession>
<dbReference type="InterPro" id="IPR038501">
    <property type="entry name" value="Spore_GerAC_C_sf"/>
</dbReference>
<evidence type="ECO:0000256" key="3">
    <source>
        <dbReference type="ARBA" id="ARBA00022544"/>
    </source>
</evidence>
<gene>
    <name evidence="10" type="ORF">ABE28_019855</name>
</gene>
<keyword evidence="4" id="KW-0732">Signal</keyword>
<dbReference type="InterPro" id="IPR008844">
    <property type="entry name" value="Spore_GerAC-like"/>
</dbReference>
<evidence type="ECO:0000256" key="1">
    <source>
        <dbReference type="ARBA" id="ARBA00004635"/>
    </source>
</evidence>
<evidence type="ECO:0000256" key="2">
    <source>
        <dbReference type="ARBA" id="ARBA00007886"/>
    </source>
</evidence>
<dbReference type="InterPro" id="IPR057336">
    <property type="entry name" value="GerAC_N"/>
</dbReference>
<evidence type="ECO:0000313" key="11">
    <source>
        <dbReference type="Proteomes" id="UP000077926"/>
    </source>
</evidence>
<protein>
    <submittedName>
        <fullName evidence="10">Uncharacterized protein</fullName>
    </submittedName>
</protein>
<evidence type="ECO:0000259" key="9">
    <source>
        <dbReference type="Pfam" id="PF25198"/>
    </source>
</evidence>
<dbReference type="GO" id="GO:0009847">
    <property type="term" value="P:spore germination"/>
    <property type="evidence" value="ECO:0007669"/>
    <property type="project" value="InterPro"/>
</dbReference>
<dbReference type="InterPro" id="IPR046953">
    <property type="entry name" value="Spore_GerAC-like_C"/>
</dbReference>
<comment type="similarity">
    <text evidence="2">Belongs to the GerABKC lipoprotein family.</text>
</comment>
<feature type="domain" description="Spore germination protein N-terminal" evidence="9">
    <location>
        <begin position="2"/>
        <end position="176"/>
    </location>
</feature>
<dbReference type="Proteomes" id="UP000077926">
    <property type="component" value="Chromosome"/>
</dbReference>
<dbReference type="GO" id="GO:0016020">
    <property type="term" value="C:membrane"/>
    <property type="evidence" value="ECO:0007669"/>
    <property type="project" value="UniProtKB-SubCell"/>
</dbReference>
<dbReference type="KEGG" id="bmur:ABE28_019855"/>
<dbReference type="NCBIfam" id="TIGR02887">
    <property type="entry name" value="spore_ger_x_C"/>
    <property type="match status" value="1"/>
</dbReference>
<reference evidence="10 11" key="1">
    <citation type="submission" date="2016-08" db="EMBL/GenBank/DDBJ databases">
        <title>Complete genome sequence of Bacillus muralis G25-68, a strain with toxicity to nematodes.</title>
        <authorList>
            <person name="Zheng Z."/>
        </authorList>
    </citation>
    <scope>NUCLEOTIDE SEQUENCE [LARGE SCALE GENOMIC DNA]</scope>
    <source>
        <strain evidence="10 11">G25-68</strain>
    </source>
</reference>
<dbReference type="PANTHER" id="PTHR35789">
    <property type="entry name" value="SPORE GERMINATION PROTEIN B3"/>
    <property type="match status" value="1"/>
</dbReference>
<evidence type="ECO:0000256" key="4">
    <source>
        <dbReference type="ARBA" id="ARBA00022729"/>
    </source>
</evidence>
<feature type="domain" description="Spore germination GerAC-like C-terminal" evidence="8">
    <location>
        <begin position="199"/>
        <end position="342"/>
    </location>
</feature>
<dbReference type="Gene3D" id="3.30.300.210">
    <property type="entry name" value="Nutrient germinant receptor protein C, domain 3"/>
    <property type="match status" value="1"/>
</dbReference>
<sequence length="350" mass="40490">MKEIQNQVYITALGFDFQKGKYHIYFQSLNFSGIAKQEGNALLPEASPVLLGKGTGETIDEAFDDIQKSSFIPVYFGQINSLYFTPSFMENHLGEFLDYAGRTELIRYNTWVYSVKENLQQAMTVNGFFNKSPIHTLVFNPEEVFRNNSFIPIITYQNLIQRYREPVSSILVPTLQIDNETWKEGNDAKKIVKLDGGYFLSDKKLTGWVKGDDLKGLAWLNHDVKNLYLSSDTKKVAVQIVRPRSRIDVIKGPFPRYRITLDVPVTIEENYRHVPVEEIKKILENRVKAEVNDTFKKGLEMNADPFNLAEKAYRFSNDNWDIHELKELSLESIDKIDVNIIVEHTRNYKK</sequence>
<evidence type="ECO:0000256" key="7">
    <source>
        <dbReference type="ARBA" id="ARBA00023288"/>
    </source>
</evidence>
<evidence type="ECO:0000313" key="10">
    <source>
        <dbReference type="EMBL" id="AOH56628.1"/>
    </source>
</evidence>
<dbReference type="STRING" id="264697.ABE28_019855"/>
<comment type="subcellular location">
    <subcellularLocation>
        <location evidence="1">Membrane</location>
        <topology evidence="1">Lipid-anchor</topology>
    </subcellularLocation>
</comment>
<name>A0A1B3XTX3_9BACI</name>
<dbReference type="AlphaFoldDB" id="A0A1B3XTX3"/>
<proteinExistence type="inferred from homology"/>
<evidence type="ECO:0000256" key="5">
    <source>
        <dbReference type="ARBA" id="ARBA00023136"/>
    </source>
</evidence>
<organism evidence="10 11">
    <name type="scientific">Peribacillus muralis</name>
    <dbReference type="NCBI Taxonomy" id="264697"/>
    <lineage>
        <taxon>Bacteria</taxon>
        <taxon>Bacillati</taxon>
        <taxon>Bacillota</taxon>
        <taxon>Bacilli</taxon>
        <taxon>Bacillales</taxon>
        <taxon>Bacillaceae</taxon>
        <taxon>Peribacillus</taxon>
    </lineage>
</organism>
<evidence type="ECO:0000259" key="8">
    <source>
        <dbReference type="Pfam" id="PF05504"/>
    </source>
</evidence>
<dbReference type="Pfam" id="PF25198">
    <property type="entry name" value="Spore_GerAC_N"/>
    <property type="match status" value="1"/>
</dbReference>
<keyword evidence="5" id="KW-0472">Membrane</keyword>
<dbReference type="Pfam" id="PF05504">
    <property type="entry name" value="Spore_GerAC"/>
    <property type="match status" value="1"/>
</dbReference>
<dbReference type="EMBL" id="CP017080">
    <property type="protein sequence ID" value="AOH56628.1"/>
    <property type="molecule type" value="Genomic_DNA"/>
</dbReference>